<dbReference type="RefSeq" id="XP_010700192.1">
    <property type="nucleotide sequence ID" value="XM_010701890.1"/>
</dbReference>
<dbReference type="eggNOG" id="ENOG502S5ZA">
    <property type="taxonomic scope" value="Eukaryota"/>
</dbReference>
<proteinExistence type="predicted"/>
<evidence type="ECO:0000313" key="4">
    <source>
        <dbReference type="Proteomes" id="UP000063063"/>
    </source>
</evidence>
<reference evidence="3 4" key="1">
    <citation type="journal article" date="2015" name="Sci. Rep.">
        <title>The genome of Leishmania panamensis: insights into genomics of the L. (Viannia) subgenus.</title>
        <authorList>
            <person name="Llanes A."/>
            <person name="Restrepo C.M."/>
            <person name="Vecchio G.D."/>
            <person name="Anguizola F.J."/>
            <person name="Lleonart R."/>
        </authorList>
    </citation>
    <scope>NUCLEOTIDE SEQUENCE [LARGE SCALE GENOMIC DNA]</scope>
    <source>
        <strain evidence="3 4">MHOM/PA/94/PSC-1</strain>
    </source>
</reference>
<keyword evidence="2" id="KW-0812">Transmembrane</keyword>
<dbReference type="KEGG" id="lpan:LPMP_271030"/>
<feature type="transmembrane region" description="Helical" evidence="2">
    <location>
        <begin position="74"/>
        <end position="93"/>
    </location>
</feature>
<evidence type="ECO:0008006" key="5">
    <source>
        <dbReference type="Google" id="ProtNLM"/>
    </source>
</evidence>
<evidence type="ECO:0000256" key="1">
    <source>
        <dbReference type="SAM" id="MobiDB-lite"/>
    </source>
</evidence>
<dbReference type="GeneID" id="22576281"/>
<keyword evidence="4" id="KW-1185">Reference proteome</keyword>
<organism evidence="3 4">
    <name type="scientific">Leishmania panamensis</name>
    <dbReference type="NCBI Taxonomy" id="5679"/>
    <lineage>
        <taxon>Eukaryota</taxon>
        <taxon>Discoba</taxon>
        <taxon>Euglenozoa</taxon>
        <taxon>Kinetoplastea</taxon>
        <taxon>Metakinetoplastina</taxon>
        <taxon>Trypanosomatida</taxon>
        <taxon>Trypanosomatidae</taxon>
        <taxon>Leishmaniinae</taxon>
        <taxon>Leishmania</taxon>
        <taxon>Leishmania guyanensis species complex</taxon>
    </lineage>
</organism>
<name>A0A088RU92_LEIPA</name>
<feature type="region of interest" description="Disordered" evidence="1">
    <location>
        <begin position="16"/>
        <end position="41"/>
    </location>
</feature>
<evidence type="ECO:0000313" key="3">
    <source>
        <dbReference type="EMBL" id="AIN99485.1"/>
    </source>
</evidence>
<evidence type="ECO:0000256" key="2">
    <source>
        <dbReference type="SAM" id="Phobius"/>
    </source>
</evidence>
<dbReference type="Proteomes" id="UP000063063">
    <property type="component" value="Chromosome 27"/>
</dbReference>
<dbReference type="EMBL" id="CP009396">
    <property type="protein sequence ID" value="AIN99485.1"/>
    <property type="molecule type" value="Genomic_DNA"/>
</dbReference>
<accession>A0A088RU92</accession>
<gene>
    <name evidence="3" type="ORF">LPMP_271030</name>
</gene>
<sequence length="146" mass="17095">MLRRCLARLEVPRPAVERRKRRSRAGAGGSKKVASRRPGIPDLPKSAGGYFFQQLRPHLPIRWQYDWRWTSLKAVWVVGWSSFICYVAYVMFFKYTDSDIAEQATQYTYVRNERGDVVDIGFKPIVDAGKRARRRADRLLDPDEWD</sequence>
<dbReference type="VEuPathDB" id="TriTrypDB:LPAL13_270017500"/>
<dbReference type="OrthoDB" id="277221at2759"/>
<protein>
    <recommendedName>
        <fullName evidence="5">Transmembrane protein</fullName>
    </recommendedName>
</protein>
<dbReference type="AlphaFoldDB" id="A0A088RU92"/>
<keyword evidence="2" id="KW-1133">Transmembrane helix</keyword>
<keyword evidence="2" id="KW-0472">Membrane</keyword>
<dbReference type="VEuPathDB" id="TriTrypDB:LPMP_271030"/>